<sequence>MAFGETPLPQTVAAAAAIRRLTGILLALEQADPAVDGLIEQMEAVSDRLTAALPADPRPRIGDEQSADRRVYLDHSTDIGAYNPAFPEFAFTGSRPDRATGTVTFPLNFEGPPGLVHGGFLGVFFDAVMQQHNCREGLAGKTRSLNVRYRRPTPLLRELDFDIVRTEHERGLLSTGRLLQDGEVLVIAEMDAVAMNPDSLITRTYGRRRPAPAAHGGVGTGVAAAR</sequence>
<dbReference type="SUPFAM" id="SSF54637">
    <property type="entry name" value="Thioesterase/thiol ester dehydrase-isomerase"/>
    <property type="match status" value="1"/>
</dbReference>
<evidence type="ECO:0000313" key="2">
    <source>
        <dbReference type="Proteomes" id="UP001059836"/>
    </source>
</evidence>
<organism evidence="1 2">
    <name type="scientific">Gordonia pseudamarae</name>
    <dbReference type="NCBI Taxonomy" id="2831662"/>
    <lineage>
        <taxon>Bacteria</taxon>
        <taxon>Bacillati</taxon>
        <taxon>Actinomycetota</taxon>
        <taxon>Actinomycetes</taxon>
        <taxon>Mycobacteriales</taxon>
        <taxon>Gordoniaceae</taxon>
        <taxon>Gordonia</taxon>
    </lineage>
</organism>
<keyword evidence="2" id="KW-1185">Reference proteome</keyword>
<reference evidence="1" key="1">
    <citation type="journal article" date="2021" name="Nat. Microbiol.">
        <title>Cocultivation of an ultrasmall environmental parasitic bacterium with lytic ability against bacteria associated with wastewater foams.</title>
        <authorList>
            <person name="Batinovic S."/>
            <person name="Rose J.J.A."/>
            <person name="Ratcliffe J."/>
            <person name="Seviour R.J."/>
            <person name="Petrovski S."/>
        </authorList>
    </citation>
    <scope>NUCLEOTIDE SEQUENCE</scope>
    <source>
        <strain evidence="1">CON9</strain>
    </source>
</reference>
<dbReference type="InterPro" id="IPR029069">
    <property type="entry name" value="HotDog_dom_sf"/>
</dbReference>
<dbReference type="Gene3D" id="3.10.129.10">
    <property type="entry name" value="Hotdog Thioesterase"/>
    <property type="match status" value="1"/>
</dbReference>
<proteinExistence type="predicted"/>
<dbReference type="EMBL" id="CP045809">
    <property type="protein sequence ID" value="QHN37292.1"/>
    <property type="molecule type" value="Genomic_DNA"/>
</dbReference>
<evidence type="ECO:0000313" key="1">
    <source>
        <dbReference type="EMBL" id="QHN37292.1"/>
    </source>
</evidence>
<dbReference type="Proteomes" id="UP001059836">
    <property type="component" value="Chromosome"/>
</dbReference>
<evidence type="ECO:0008006" key="3">
    <source>
        <dbReference type="Google" id="ProtNLM"/>
    </source>
</evidence>
<accession>A0ABX6INF7</accession>
<name>A0ABX6INF7_9ACTN</name>
<protein>
    <recommendedName>
        <fullName evidence="3">Thioesterase</fullName>
    </recommendedName>
</protein>
<gene>
    <name evidence="1" type="ORF">GII31_02890</name>
</gene>